<accession>A0ABN7LS38</accession>
<gene>
    <name evidence="1" type="ORF">NSPZN2_40072</name>
</gene>
<dbReference type="Proteomes" id="UP000675880">
    <property type="component" value="Unassembled WGS sequence"/>
</dbReference>
<name>A0ABN7LS38_9BACT</name>
<evidence type="ECO:0000313" key="1">
    <source>
        <dbReference type="EMBL" id="CAE6766604.1"/>
    </source>
</evidence>
<dbReference type="EMBL" id="CAJNBJ010000017">
    <property type="protein sequence ID" value="CAE6766604.1"/>
    <property type="molecule type" value="Genomic_DNA"/>
</dbReference>
<comment type="caution">
    <text evidence="1">The sequence shown here is derived from an EMBL/GenBank/DDBJ whole genome shotgun (WGS) entry which is preliminary data.</text>
</comment>
<keyword evidence="2" id="KW-1185">Reference proteome</keyword>
<sequence length="170" mass="19234">MVTFRRFQVLREKCFRLHNNVRTSKYEGETPRVIDRMSRKVQGIPSALDRQCGNAGNLLPPAALWKEMAPTHMTVAFRHPDVEFYGVVDLSMGMRRLRINESKANGRDLLGSNRWRTELRRGPLCASPRLPAMVVLLLGTLKRLSHFLASNCDDALSRVSLHADACFLSG</sequence>
<reference evidence="1 2" key="1">
    <citation type="submission" date="2021-02" db="EMBL/GenBank/DDBJ databases">
        <authorList>
            <person name="Han P."/>
        </authorList>
    </citation>
    <scope>NUCLEOTIDE SEQUENCE [LARGE SCALE GENOMIC DNA]</scope>
    <source>
        <strain evidence="1">Candidatus Nitrospira sp. ZN2</strain>
    </source>
</reference>
<evidence type="ECO:0000313" key="2">
    <source>
        <dbReference type="Proteomes" id="UP000675880"/>
    </source>
</evidence>
<protein>
    <submittedName>
        <fullName evidence="1">Uncharacterized protein</fullName>
    </submittedName>
</protein>
<proteinExistence type="predicted"/>
<organism evidence="1 2">
    <name type="scientific">Nitrospira defluvii</name>
    <dbReference type="NCBI Taxonomy" id="330214"/>
    <lineage>
        <taxon>Bacteria</taxon>
        <taxon>Pseudomonadati</taxon>
        <taxon>Nitrospirota</taxon>
        <taxon>Nitrospiria</taxon>
        <taxon>Nitrospirales</taxon>
        <taxon>Nitrospiraceae</taxon>
        <taxon>Nitrospira</taxon>
    </lineage>
</organism>